<dbReference type="STRING" id="551991.SAMN05192529_11133"/>
<evidence type="ECO:0000313" key="2">
    <source>
        <dbReference type="Proteomes" id="UP000199041"/>
    </source>
</evidence>
<sequence>MRIWSLHAKYLDTKGLLAVWREGLLAKNVLEGKTKGYKNHPQLQRFKQMADPLHAINHYLSEIYKEAVSRNYHFDISKIDKDFQPVQMIVTKGQLKYEMEHLLKKLALRDKTRFEQWRNLTTIAPLPLFNIVAGDIENWEILQK</sequence>
<proteinExistence type="predicted"/>
<dbReference type="Proteomes" id="UP000199041">
    <property type="component" value="Unassembled WGS sequence"/>
</dbReference>
<name>A0A1H3ZHQ6_9BACT</name>
<dbReference type="RefSeq" id="WP_091397865.1">
    <property type="nucleotide sequence ID" value="NZ_FNQY01000011.1"/>
</dbReference>
<dbReference type="InterPro" id="IPR004260">
    <property type="entry name" value="Pyr-dimer_DNA_glycosylase"/>
</dbReference>
<evidence type="ECO:0000313" key="1">
    <source>
        <dbReference type="EMBL" id="SEA23197.1"/>
    </source>
</evidence>
<dbReference type="Pfam" id="PF03013">
    <property type="entry name" value="Pyr_excise"/>
    <property type="match status" value="1"/>
</dbReference>
<dbReference type="AlphaFoldDB" id="A0A1H3ZHQ6"/>
<organism evidence="1 2">
    <name type="scientific">Arachidicoccus rhizosphaerae</name>
    <dbReference type="NCBI Taxonomy" id="551991"/>
    <lineage>
        <taxon>Bacteria</taxon>
        <taxon>Pseudomonadati</taxon>
        <taxon>Bacteroidota</taxon>
        <taxon>Chitinophagia</taxon>
        <taxon>Chitinophagales</taxon>
        <taxon>Chitinophagaceae</taxon>
        <taxon>Arachidicoccus</taxon>
    </lineage>
</organism>
<dbReference type="OrthoDB" id="9782576at2"/>
<reference evidence="1 2" key="1">
    <citation type="submission" date="2016-10" db="EMBL/GenBank/DDBJ databases">
        <authorList>
            <person name="de Groot N.N."/>
        </authorList>
    </citation>
    <scope>NUCLEOTIDE SEQUENCE [LARGE SCALE GENOMIC DNA]</scope>
    <source>
        <strain evidence="1 2">Vu-144</strain>
    </source>
</reference>
<accession>A0A1H3ZHQ6</accession>
<keyword evidence="2" id="KW-1185">Reference proteome</keyword>
<evidence type="ECO:0008006" key="3">
    <source>
        <dbReference type="Google" id="ProtNLM"/>
    </source>
</evidence>
<gene>
    <name evidence="1" type="ORF">SAMN05192529_11133</name>
</gene>
<protein>
    <recommendedName>
        <fullName evidence="3">Pyrimidine dimer DNA glycosylase /DNA-(Apurinic or apyrimidinic site) lyase</fullName>
    </recommendedName>
</protein>
<dbReference type="EMBL" id="FNQY01000011">
    <property type="protein sequence ID" value="SEA23197.1"/>
    <property type="molecule type" value="Genomic_DNA"/>
</dbReference>